<dbReference type="EMBL" id="JAKZGP010000046">
    <property type="protein sequence ID" value="MCH7410784.1"/>
    <property type="molecule type" value="Genomic_DNA"/>
</dbReference>
<dbReference type="InterPro" id="IPR025316">
    <property type="entry name" value="DUF4221"/>
</dbReference>
<gene>
    <name evidence="1" type="ORF">MM239_15355</name>
</gene>
<proteinExistence type="predicted"/>
<dbReference type="Pfam" id="PF13970">
    <property type="entry name" value="DUF4221"/>
    <property type="match status" value="1"/>
</dbReference>
<evidence type="ECO:0000313" key="2">
    <source>
        <dbReference type="Proteomes" id="UP001165489"/>
    </source>
</evidence>
<dbReference type="RefSeq" id="WP_241349146.1">
    <property type="nucleotide sequence ID" value="NZ_JAKZGP010000046.1"/>
</dbReference>
<dbReference type="Proteomes" id="UP001165489">
    <property type="component" value="Unassembled WGS sequence"/>
</dbReference>
<dbReference type="SUPFAM" id="SSF82171">
    <property type="entry name" value="DPP6 N-terminal domain-like"/>
    <property type="match status" value="1"/>
</dbReference>
<organism evidence="1 2">
    <name type="scientific">Belliella filtrata</name>
    <dbReference type="NCBI Taxonomy" id="2923435"/>
    <lineage>
        <taxon>Bacteria</taxon>
        <taxon>Pseudomonadati</taxon>
        <taxon>Bacteroidota</taxon>
        <taxon>Cytophagia</taxon>
        <taxon>Cytophagales</taxon>
        <taxon>Cyclobacteriaceae</taxon>
        <taxon>Belliella</taxon>
    </lineage>
</organism>
<keyword evidence="2" id="KW-1185">Reference proteome</keyword>
<comment type="caution">
    <text evidence="1">The sequence shown here is derived from an EMBL/GenBank/DDBJ whole genome shotgun (WGS) entry which is preliminary data.</text>
</comment>
<evidence type="ECO:0000313" key="1">
    <source>
        <dbReference type="EMBL" id="MCH7410784.1"/>
    </source>
</evidence>
<protein>
    <submittedName>
        <fullName evidence="1">DUF4221 domain-containing protein</fullName>
    </submittedName>
</protein>
<accession>A0ABS9V3J4</accession>
<reference evidence="1" key="1">
    <citation type="submission" date="2022-03" db="EMBL/GenBank/DDBJ databases">
        <title>De novo assembled genomes of Belliella spp. (Cyclobacteriaceae) strains.</title>
        <authorList>
            <person name="Szabo A."/>
            <person name="Korponai K."/>
            <person name="Felfoldi T."/>
        </authorList>
    </citation>
    <scope>NUCLEOTIDE SEQUENCE</scope>
    <source>
        <strain evidence="1">DSM 111904</strain>
    </source>
</reference>
<name>A0ABS9V3J4_9BACT</name>
<dbReference type="PROSITE" id="PS51257">
    <property type="entry name" value="PROKAR_LIPOPROTEIN"/>
    <property type="match status" value="1"/>
</dbReference>
<sequence>MKYFTLLIIALAMFSCGGDSEQRLAKDYADFTLSMDTVVVDAGEEILMAGTSSNLKINKAGSKLYFWDVKAFQLELIDVENLILEEKRLFEREGPNGVGSYPYDIHLINDEKIAFNNFTQSIILAKMNGEVIKHLSLNNELLKEGLDEGESLNPLAFSEDGKLMYCGINNFFSKSNSNIVVVDLEQEQTQVITLEAFQKRENFRVTFSKSNGEYMEVYADVPKLEVISHKDQLIFWCDAFNAIYRYDPQSAELRLYEITNSLFPNEKSGTYSNDPDTIEEMQEMTKKLKEEILFSKLFWDASNNVFYRFASFNLPTVGDEKVKSKVFISIIDENFEVIGEQEISDIFNKVPSALFVKNGLIYCYLNVDDELGLIRMKIN</sequence>